<dbReference type="GO" id="GO:0003743">
    <property type="term" value="F:translation initiation factor activity"/>
    <property type="evidence" value="ECO:0007669"/>
    <property type="project" value="UniProtKB-KW"/>
</dbReference>
<gene>
    <name evidence="10" type="ORF">Cvel_5528</name>
</gene>
<proteinExistence type="inferred from homology"/>
<protein>
    <recommendedName>
        <fullName evidence="2">Eukaryotic translation initiation factor 2A</fullName>
    </recommendedName>
</protein>
<evidence type="ECO:0000256" key="1">
    <source>
        <dbReference type="ARBA" id="ARBA00009573"/>
    </source>
</evidence>
<feature type="compositionally biased region" description="Pro residues" evidence="8">
    <location>
        <begin position="546"/>
        <end position="564"/>
    </location>
</feature>
<feature type="compositionally biased region" description="Low complexity" evidence="8">
    <location>
        <begin position="526"/>
        <end position="545"/>
    </location>
</feature>
<feature type="domain" description="Translation initiation factor beta propellor-like" evidence="9">
    <location>
        <begin position="224"/>
        <end position="417"/>
    </location>
</feature>
<keyword evidence="6" id="KW-0810">Translation regulation</keyword>
<dbReference type="PANTHER" id="PTHR13227">
    <property type="entry name" value="EUKARYOTIC TRANSLATION INITIATION FACTOR 2A"/>
    <property type="match status" value="1"/>
</dbReference>
<dbReference type="InterPro" id="IPR015943">
    <property type="entry name" value="WD40/YVTN_repeat-like_dom_sf"/>
</dbReference>
<evidence type="ECO:0000256" key="7">
    <source>
        <dbReference type="ARBA" id="ARBA00022917"/>
    </source>
</evidence>
<name>A0A0G4H1B6_9ALVE</name>
<keyword evidence="7" id="KW-0648">Protein biosynthesis</keyword>
<dbReference type="PANTHER" id="PTHR13227:SF0">
    <property type="entry name" value="EUKARYOTIC TRANSLATION INITIATION FACTOR 2A"/>
    <property type="match status" value="1"/>
</dbReference>
<dbReference type="GO" id="GO:0003729">
    <property type="term" value="F:mRNA binding"/>
    <property type="evidence" value="ECO:0007669"/>
    <property type="project" value="TreeGrafter"/>
</dbReference>
<keyword evidence="5" id="KW-0677">Repeat</keyword>
<dbReference type="GO" id="GO:0006417">
    <property type="term" value="P:regulation of translation"/>
    <property type="evidence" value="ECO:0007669"/>
    <property type="project" value="UniProtKB-KW"/>
</dbReference>
<evidence type="ECO:0000259" key="9">
    <source>
        <dbReference type="Pfam" id="PF08662"/>
    </source>
</evidence>
<accession>A0A0G4H1B6</accession>
<dbReference type="InterPro" id="IPR011387">
    <property type="entry name" value="TIF2A"/>
</dbReference>
<dbReference type="Pfam" id="PF08662">
    <property type="entry name" value="eIF2A"/>
    <property type="match status" value="1"/>
</dbReference>
<feature type="region of interest" description="Disordered" evidence="8">
    <location>
        <begin position="425"/>
        <end position="466"/>
    </location>
</feature>
<dbReference type="VEuPathDB" id="CryptoDB:Cvel_5528"/>
<reference evidence="10" key="1">
    <citation type="submission" date="2014-11" db="EMBL/GenBank/DDBJ databases">
        <authorList>
            <person name="Otto D Thomas"/>
            <person name="Naeem Raeece"/>
        </authorList>
    </citation>
    <scope>NUCLEOTIDE SEQUENCE</scope>
</reference>
<dbReference type="PhylomeDB" id="A0A0G4H1B6"/>
<evidence type="ECO:0000256" key="5">
    <source>
        <dbReference type="ARBA" id="ARBA00022737"/>
    </source>
</evidence>
<evidence type="ECO:0000313" key="10">
    <source>
        <dbReference type="EMBL" id="CEM37241.1"/>
    </source>
</evidence>
<sequence>MTDTEGPGPSPDLQYICVTRKGAFLYSGVRNKEPTRSFPDALDAIWNSDGTLLCVLPEAEEEAHTLDANDDFKVLKKLKFATPIRKAYFSPKSTFLVTWHKYDAEKGPENLLVTRISTEETIARFTLKTLGQHSWPPLKWTEKENRCFKLGSSGGGGVDQVQVMDGNSVDRDSAYRISVPRVAAFEPSPEAGNALAVFVPETKGGPAKVSIYSMDNMKTPVNTKSCFQAGDVDLKWSFDGSSLLVLTSTEDDVSGSSYYGSNNLYLLKNSMNSESVQIVSAAEGPVHDVKWSPASLEFVLCSGCVPPQISIWDGRKGRMTVEIGKAQRNHIRWNPFGRFFVLGGYGNMSGDTDFWDKNAKASLGSTKAQFTVTCEWAPDGRHFLCSTTHPRRRVDNCTKIFYYDATLVNKIDFEELYYANWRPVPQGTFEDRKPTPKKQRAARQEAAGVEQQEVKPQGVYRPPGSDGKLAALLRAEREQEQKLQARVVSQTPQFGLPPGAAPPSAGGNSRAARKKRAKEAQRNASDEGAAAANGGASAGPSLPAAFSPPPVAKPPSPAPAPVTPAPATAEEEKPMDAEEIKKKLRNLQKKKSAIEKLKEKERSSLNDEQRAKLRTENAVDSEMSELQKALEKLEV</sequence>
<feature type="compositionally biased region" description="Basic residues" evidence="8">
    <location>
        <begin position="582"/>
        <end position="591"/>
    </location>
</feature>
<dbReference type="InterPro" id="IPR013979">
    <property type="entry name" value="TIF_beta_prop-like"/>
</dbReference>
<evidence type="ECO:0000256" key="6">
    <source>
        <dbReference type="ARBA" id="ARBA00022845"/>
    </source>
</evidence>
<dbReference type="GO" id="GO:0043022">
    <property type="term" value="F:ribosome binding"/>
    <property type="evidence" value="ECO:0007669"/>
    <property type="project" value="TreeGrafter"/>
</dbReference>
<organism evidence="10">
    <name type="scientific">Chromera velia CCMP2878</name>
    <dbReference type="NCBI Taxonomy" id="1169474"/>
    <lineage>
        <taxon>Eukaryota</taxon>
        <taxon>Sar</taxon>
        <taxon>Alveolata</taxon>
        <taxon>Colpodellida</taxon>
        <taxon>Chromeraceae</taxon>
        <taxon>Chromera</taxon>
    </lineage>
</organism>
<feature type="region of interest" description="Disordered" evidence="8">
    <location>
        <begin position="490"/>
        <end position="620"/>
    </location>
</feature>
<keyword evidence="3" id="KW-0396">Initiation factor</keyword>
<dbReference type="SUPFAM" id="SSF82171">
    <property type="entry name" value="DPP6 N-terminal domain-like"/>
    <property type="match status" value="1"/>
</dbReference>
<feature type="compositionally biased region" description="Basic and acidic residues" evidence="8">
    <location>
        <begin position="592"/>
        <end position="617"/>
    </location>
</feature>
<evidence type="ECO:0000256" key="3">
    <source>
        <dbReference type="ARBA" id="ARBA00022540"/>
    </source>
</evidence>
<dbReference type="Gene3D" id="2.130.10.10">
    <property type="entry name" value="YVTN repeat-like/Quinoprotein amine dehydrogenase"/>
    <property type="match status" value="1"/>
</dbReference>
<keyword evidence="4" id="KW-0853">WD repeat</keyword>
<evidence type="ECO:0000256" key="4">
    <source>
        <dbReference type="ARBA" id="ARBA00022574"/>
    </source>
</evidence>
<dbReference type="AlphaFoldDB" id="A0A0G4H1B6"/>
<evidence type="ECO:0000256" key="2">
    <source>
        <dbReference type="ARBA" id="ARBA00013819"/>
    </source>
</evidence>
<dbReference type="GO" id="GO:0022627">
    <property type="term" value="C:cytosolic small ribosomal subunit"/>
    <property type="evidence" value="ECO:0007669"/>
    <property type="project" value="TreeGrafter"/>
</dbReference>
<dbReference type="EMBL" id="CDMZ01001765">
    <property type="protein sequence ID" value="CEM37241.1"/>
    <property type="molecule type" value="Genomic_DNA"/>
</dbReference>
<evidence type="ECO:0000256" key="8">
    <source>
        <dbReference type="SAM" id="MobiDB-lite"/>
    </source>
</evidence>
<comment type="similarity">
    <text evidence="1">Belongs to the WD repeat EIF2A family.</text>
</comment>
<dbReference type="GO" id="GO:0000049">
    <property type="term" value="F:tRNA binding"/>
    <property type="evidence" value="ECO:0007669"/>
    <property type="project" value="TreeGrafter"/>
</dbReference>
<feature type="compositionally biased region" description="Basic and acidic residues" evidence="8">
    <location>
        <begin position="570"/>
        <end position="581"/>
    </location>
</feature>
<feature type="compositionally biased region" description="Low complexity" evidence="8">
    <location>
        <begin position="496"/>
        <end position="510"/>
    </location>
</feature>